<dbReference type="AlphaFoldDB" id="A0A1G4JTR3"/>
<dbReference type="InterPro" id="IPR000225">
    <property type="entry name" value="Armadillo"/>
</dbReference>
<evidence type="ECO:0000259" key="6">
    <source>
        <dbReference type="Pfam" id="PF08609"/>
    </source>
</evidence>
<evidence type="ECO:0000256" key="3">
    <source>
        <dbReference type="ARBA" id="ARBA00020719"/>
    </source>
</evidence>
<dbReference type="GO" id="GO:0005783">
    <property type="term" value="C:endoplasmic reticulum"/>
    <property type="evidence" value="ECO:0007669"/>
    <property type="project" value="TreeGrafter"/>
</dbReference>
<gene>
    <name evidence="7" type="ORF">LANO_0E06348G</name>
</gene>
<dbReference type="InterPro" id="IPR013918">
    <property type="entry name" value="Nucleotide_exch_fac_Fes1"/>
</dbReference>
<dbReference type="InterPro" id="IPR016024">
    <property type="entry name" value="ARM-type_fold"/>
</dbReference>
<dbReference type="PROSITE" id="PS50176">
    <property type="entry name" value="ARM_REPEAT"/>
    <property type="match status" value="1"/>
</dbReference>
<sequence>MDKLLHWSVANSQGDKEAVKKIGQPDPKLLQQLFGGGPDEPALMKHAMVVITNPEAELEAKLIAFDNFEMLIENLDNANNIENLKLWEPLIGLLKSPEPELRAFALSVVGTAVQNNQKSQENFLSYEHGLPQVIEIANNADEKADVRTKAFYALSNLVRHNKDSYERLNKLGGLNIIAPVLKDQDTTDKLKLRALALITAIMTSTAVDETFMNTIRKTNIMESTLKFLNAKSNIYIIDRVLNFLTHLINAGEKFSDQEIAALKTGFQDIETVKDRLNEDDYETVKHVL</sequence>
<evidence type="ECO:0000313" key="8">
    <source>
        <dbReference type="Proteomes" id="UP000189911"/>
    </source>
</evidence>
<reference evidence="8" key="1">
    <citation type="submission" date="2016-03" db="EMBL/GenBank/DDBJ databases">
        <authorList>
            <person name="Devillers Hugo."/>
        </authorList>
    </citation>
    <scope>NUCLEOTIDE SEQUENCE [LARGE SCALE GENOMIC DNA]</scope>
</reference>
<dbReference type="Pfam" id="PF08609">
    <property type="entry name" value="Fes1"/>
    <property type="match status" value="1"/>
</dbReference>
<dbReference type="Proteomes" id="UP000189911">
    <property type="component" value="Chromosome E"/>
</dbReference>
<evidence type="ECO:0000256" key="4">
    <source>
        <dbReference type="ARBA" id="ARBA00022737"/>
    </source>
</evidence>
<keyword evidence="8" id="KW-1185">Reference proteome</keyword>
<evidence type="ECO:0000256" key="5">
    <source>
        <dbReference type="PROSITE-ProRule" id="PRU00259"/>
    </source>
</evidence>
<dbReference type="SUPFAM" id="SSF48371">
    <property type="entry name" value="ARM repeat"/>
    <property type="match status" value="1"/>
</dbReference>
<protein>
    <recommendedName>
        <fullName evidence="3">Hsp70 nucleotide exchange factor FES1</fullName>
    </recommendedName>
    <alternativeName>
        <fullName evidence="2">Hsp70 nucleotide exchange factor fes1</fullName>
    </alternativeName>
</protein>
<feature type="domain" description="Nucleotide exchange factor Fes1" evidence="6">
    <location>
        <begin position="1"/>
        <end position="81"/>
    </location>
</feature>
<dbReference type="InterPro" id="IPR011989">
    <property type="entry name" value="ARM-like"/>
</dbReference>
<dbReference type="Gene3D" id="1.25.10.10">
    <property type="entry name" value="Leucine-rich Repeat Variant"/>
    <property type="match status" value="1"/>
</dbReference>
<accession>A0A1G4JTR3</accession>
<organism evidence="7 8">
    <name type="scientific">Lachancea nothofagi CBS 11611</name>
    <dbReference type="NCBI Taxonomy" id="1266666"/>
    <lineage>
        <taxon>Eukaryota</taxon>
        <taxon>Fungi</taxon>
        <taxon>Dikarya</taxon>
        <taxon>Ascomycota</taxon>
        <taxon>Saccharomycotina</taxon>
        <taxon>Saccharomycetes</taxon>
        <taxon>Saccharomycetales</taxon>
        <taxon>Saccharomycetaceae</taxon>
        <taxon>Lachancea</taxon>
    </lineage>
</organism>
<evidence type="ECO:0000256" key="2">
    <source>
        <dbReference type="ARBA" id="ARBA00015214"/>
    </source>
</evidence>
<dbReference type="PANTHER" id="PTHR19316">
    <property type="entry name" value="PROTEIN FOLDING REGULATOR"/>
    <property type="match status" value="1"/>
</dbReference>
<evidence type="ECO:0000313" key="7">
    <source>
        <dbReference type="EMBL" id="SCU94302.1"/>
    </source>
</evidence>
<dbReference type="InterPro" id="IPR050693">
    <property type="entry name" value="Hsp70_NEF-Inhibitors"/>
</dbReference>
<dbReference type="OrthoDB" id="10250458at2759"/>
<proteinExistence type="inferred from homology"/>
<dbReference type="EMBL" id="LT598451">
    <property type="protein sequence ID" value="SCU94302.1"/>
    <property type="molecule type" value="Genomic_DNA"/>
</dbReference>
<comment type="similarity">
    <text evidence="1">Belongs to the FES1 family.</text>
</comment>
<keyword evidence="4" id="KW-0677">Repeat</keyword>
<dbReference type="PANTHER" id="PTHR19316:SF18">
    <property type="entry name" value="HSP70-BINDING PROTEIN 1"/>
    <property type="match status" value="1"/>
</dbReference>
<evidence type="ECO:0000256" key="1">
    <source>
        <dbReference type="ARBA" id="ARBA00011045"/>
    </source>
</evidence>
<feature type="repeat" description="ARM" evidence="5">
    <location>
        <begin position="128"/>
        <end position="172"/>
    </location>
</feature>
<name>A0A1G4JTR3_9SACH</name>
<dbReference type="GO" id="GO:0000774">
    <property type="term" value="F:adenyl-nucleotide exchange factor activity"/>
    <property type="evidence" value="ECO:0007669"/>
    <property type="project" value="TreeGrafter"/>
</dbReference>